<protein>
    <recommendedName>
        <fullName evidence="3 9">Energy-coupling factor transporter transmembrane protein EcfT</fullName>
        <shortName evidence="9">ECF transporter T component EcfT</shortName>
    </recommendedName>
</protein>
<evidence type="ECO:0000256" key="4">
    <source>
        <dbReference type="ARBA" id="ARBA00022448"/>
    </source>
</evidence>
<comment type="function">
    <text evidence="9">Transmembrane (T) component of an energy-coupling factor (ECF) ABC-transporter complex. Unlike classic ABC transporters this ECF transporter provides the energy necessary to transport a number of different substrates.</text>
</comment>
<dbReference type="Proteomes" id="UP000662904">
    <property type="component" value="Chromosome"/>
</dbReference>
<sequence>MLKNITIGQYIPGESAIHRMDPRSKIIITLIYIVLLFLIKDFYGYLFLSTFVILPVLISGIPARFIFKGLKPLLVIILITMSFNIFLTGGEVIYQLGPFNITKEGIRMAVFIALRLIFLITGTSLLTLTTSPIALTDGIEFLLNPFKRIGVPAHELAMMMTIALRFIPTLLDETEKIMKAQMARGADFESGNLLSRAKNLVPLLVPLFISAFRRADELAMAMEARCYRGGENRTRMKQLKITGIDYAAYMFTVAVGTYILFSRFGILLR</sequence>
<dbReference type="CDD" id="cd16914">
    <property type="entry name" value="EcfT"/>
    <property type="match status" value="1"/>
</dbReference>
<evidence type="ECO:0000313" key="11">
    <source>
        <dbReference type="Proteomes" id="UP000662904"/>
    </source>
</evidence>
<reference evidence="10" key="1">
    <citation type="submission" date="2020-07" db="EMBL/GenBank/DDBJ databases">
        <title>Koleobacter methoxysyntrophicus gen. nov., sp. nov., a novel anaerobic bacterium isolated from deep subsurface oil field and proposal of Koleobacterales ord. nov. in the phylum Firmicutes.</title>
        <authorList>
            <person name="Sakamoto S."/>
            <person name="Tamaki H."/>
        </authorList>
    </citation>
    <scope>NUCLEOTIDE SEQUENCE</scope>
    <source>
        <strain evidence="10">NRmbB1</strain>
    </source>
</reference>
<comment type="subunit">
    <text evidence="9">Forms a stable energy-coupling factor (ECF) transporter complex composed of 2 membrane-embedded substrate-binding proteins (S component), 2 ATP-binding proteins (A component) and 2 transmembrane proteins (T component).</text>
</comment>
<evidence type="ECO:0000256" key="3">
    <source>
        <dbReference type="ARBA" id="ARBA00014042"/>
    </source>
</evidence>
<dbReference type="Pfam" id="PF02361">
    <property type="entry name" value="CbiQ"/>
    <property type="match status" value="1"/>
</dbReference>
<dbReference type="PANTHER" id="PTHR34857:SF2">
    <property type="entry name" value="SLL0384 PROTEIN"/>
    <property type="match status" value="1"/>
</dbReference>
<keyword evidence="8 9" id="KW-0472">Membrane</keyword>
<dbReference type="InterPro" id="IPR024919">
    <property type="entry name" value="EcfT"/>
</dbReference>
<organism evidence="10 11">
    <name type="scientific">Koleobacter methoxysyntrophicus</name>
    <dbReference type="NCBI Taxonomy" id="2751313"/>
    <lineage>
        <taxon>Bacteria</taxon>
        <taxon>Bacillati</taxon>
        <taxon>Bacillota</taxon>
        <taxon>Clostridia</taxon>
        <taxon>Koleobacterales</taxon>
        <taxon>Koleobacteraceae</taxon>
        <taxon>Koleobacter</taxon>
    </lineage>
</organism>
<evidence type="ECO:0000256" key="2">
    <source>
        <dbReference type="ARBA" id="ARBA00005660"/>
    </source>
</evidence>
<evidence type="ECO:0000313" key="10">
    <source>
        <dbReference type="EMBL" id="QSQ09000.1"/>
    </source>
</evidence>
<comment type="similarity">
    <text evidence="2 9">Belongs to the energy-coupling factor EcfT family.</text>
</comment>
<dbReference type="AlphaFoldDB" id="A0A8A0RN20"/>
<dbReference type="GO" id="GO:0022857">
    <property type="term" value="F:transmembrane transporter activity"/>
    <property type="evidence" value="ECO:0007669"/>
    <property type="project" value="UniProtKB-UniRule"/>
</dbReference>
<keyword evidence="7 9" id="KW-1133">Transmembrane helix</keyword>
<comment type="subcellular location">
    <subcellularLocation>
        <location evidence="1 9">Cell membrane</location>
        <topology evidence="1 9">Multi-pass membrane protein</topology>
    </subcellularLocation>
</comment>
<feature type="transmembrane region" description="Helical" evidence="9">
    <location>
        <begin position="106"/>
        <end position="129"/>
    </location>
</feature>
<name>A0A8A0RN20_9FIRM</name>
<evidence type="ECO:0000256" key="9">
    <source>
        <dbReference type="HAMAP-Rule" id="MF_01461"/>
    </source>
</evidence>
<keyword evidence="5 9" id="KW-1003">Cell membrane</keyword>
<evidence type="ECO:0000256" key="8">
    <source>
        <dbReference type="ARBA" id="ARBA00023136"/>
    </source>
</evidence>
<evidence type="ECO:0000256" key="5">
    <source>
        <dbReference type="ARBA" id="ARBA00022475"/>
    </source>
</evidence>
<feature type="transmembrane region" description="Helical" evidence="9">
    <location>
        <begin position="22"/>
        <end position="39"/>
    </location>
</feature>
<dbReference type="RefSeq" id="WP_206709194.1">
    <property type="nucleotide sequence ID" value="NZ_CP059066.1"/>
</dbReference>
<keyword evidence="4 9" id="KW-0813">Transport</keyword>
<dbReference type="InterPro" id="IPR051611">
    <property type="entry name" value="ECF_transporter_component"/>
</dbReference>
<keyword evidence="6 9" id="KW-0812">Transmembrane</keyword>
<gene>
    <name evidence="9 10" type="primary">ecfT</name>
    <name evidence="10" type="ORF">H0A61_01357</name>
</gene>
<dbReference type="GO" id="GO:0005886">
    <property type="term" value="C:plasma membrane"/>
    <property type="evidence" value="ECO:0007669"/>
    <property type="project" value="UniProtKB-SubCell"/>
</dbReference>
<keyword evidence="11" id="KW-1185">Reference proteome</keyword>
<proteinExistence type="inferred from homology"/>
<evidence type="ECO:0000256" key="6">
    <source>
        <dbReference type="ARBA" id="ARBA00022692"/>
    </source>
</evidence>
<evidence type="ECO:0000256" key="1">
    <source>
        <dbReference type="ARBA" id="ARBA00004651"/>
    </source>
</evidence>
<dbReference type="HAMAP" id="MF_01461">
    <property type="entry name" value="EcfT"/>
    <property type="match status" value="1"/>
</dbReference>
<feature type="transmembrane region" description="Helical" evidence="9">
    <location>
        <begin position="246"/>
        <end position="266"/>
    </location>
</feature>
<dbReference type="InterPro" id="IPR003339">
    <property type="entry name" value="ABC/ECF_trnsptr_transmembrane"/>
</dbReference>
<feature type="transmembrane region" description="Helical" evidence="9">
    <location>
        <begin position="46"/>
        <end position="67"/>
    </location>
</feature>
<dbReference type="PANTHER" id="PTHR34857">
    <property type="entry name" value="SLL0384 PROTEIN"/>
    <property type="match status" value="1"/>
</dbReference>
<evidence type="ECO:0000256" key="7">
    <source>
        <dbReference type="ARBA" id="ARBA00022989"/>
    </source>
</evidence>
<dbReference type="EMBL" id="CP059066">
    <property type="protein sequence ID" value="QSQ09000.1"/>
    <property type="molecule type" value="Genomic_DNA"/>
</dbReference>
<dbReference type="KEGG" id="kme:H0A61_01357"/>
<feature type="transmembrane region" description="Helical" evidence="9">
    <location>
        <begin position="73"/>
        <end position="94"/>
    </location>
</feature>
<accession>A0A8A0RN20</accession>